<reference evidence="1" key="1">
    <citation type="journal article" date="2015" name="Nature">
        <title>Complex archaea that bridge the gap between prokaryotes and eukaryotes.</title>
        <authorList>
            <person name="Spang A."/>
            <person name="Saw J.H."/>
            <person name="Jorgensen S.L."/>
            <person name="Zaremba-Niedzwiedzka K."/>
            <person name="Martijn J."/>
            <person name="Lind A.E."/>
            <person name="van Eijk R."/>
            <person name="Schleper C."/>
            <person name="Guy L."/>
            <person name="Ettema T.J."/>
        </authorList>
    </citation>
    <scope>NUCLEOTIDE SEQUENCE</scope>
</reference>
<dbReference type="AlphaFoldDB" id="A0A0F8WTT1"/>
<evidence type="ECO:0000313" key="1">
    <source>
        <dbReference type="EMBL" id="KKK60297.1"/>
    </source>
</evidence>
<accession>A0A0F8WTT1</accession>
<comment type="caution">
    <text evidence="1">The sequence shown here is derived from an EMBL/GenBank/DDBJ whole genome shotgun (WGS) entry which is preliminary data.</text>
</comment>
<organism evidence="1">
    <name type="scientific">marine sediment metagenome</name>
    <dbReference type="NCBI Taxonomy" id="412755"/>
    <lineage>
        <taxon>unclassified sequences</taxon>
        <taxon>metagenomes</taxon>
        <taxon>ecological metagenomes</taxon>
    </lineage>
</organism>
<gene>
    <name evidence="1" type="ORF">LCGC14_3025770</name>
</gene>
<proteinExistence type="predicted"/>
<sequence>MSKIKTYSLGKLQKQLRTEKDIGKREQLRLILDEMAEVYPDESEIPKNPRTLFTLPKQWKSSDLKRKLVMGILGQSFTGKTFIALSASHLTEKYIRHDFKALSPQELEYYVKGLKRYIPFTPVWVIGTEESTYECLTSDDNTEYFEHANINYVEVLAKGSGLTLLDQIRTYKNFLIAIHALSNLKRGTVILDSSSGILSAQHEVVRRIIGKLPSLKKEQGILPRHWFWRNVEREGIMFWGRIMPIHFIFTIKIIIQSKENEKDFEKIRWWEETDKHLSTVIIKNTRIGKQANFNSYIDKCRTNTTLYGKTYKNLTMPLFMWNLINAKKRKIKEKI</sequence>
<protein>
    <submittedName>
        <fullName evidence="1">Uncharacterized protein</fullName>
    </submittedName>
</protein>
<name>A0A0F8WTT1_9ZZZZ</name>
<dbReference type="EMBL" id="LAZR01063038">
    <property type="protein sequence ID" value="KKK60297.1"/>
    <property type="molecule type" value="Genomic_DNA"/>
</dbReference>